<dbReference type="OrthoDB" id="9157413at2"/>
<protein>
    <submittedName>
        <fullName evidence="1">Uncharacterized protein</fullName>
    </submittedName>
</protein>
<evidence type="ECO:0000313" key="1">
    <source>
        <dbReference type="EMBL" id="AKJ27381.1"/>
    </source>
</evidence>
<evidence type="ECO:0000313" key="2">
    <source>
        <dbReference type="Proteomes" id="UP000035352"/>
    </source>
</evidence>
<dbReference type="EMBL" id="CP011371">
    <property type="protein sequence ID" value="AKJ27381.1"/>
    <property type="molecule type" value="Genomic_DNA"/>
</dbReference>
<dbReference type="KEGG" id="pbh:AAW51_0690"/>
<proteinExistence type="predicted"/>
<reference evidence="1 2" key="1">
    <citation type="submission" date="2015-05" db="EMBL/GenBank/DDBJ databases">
        <authorList>
            <person name="Tang B."/>
            <person name="Yu Y."/>
        </authorList>
    </citation>
    <scope>NUCLEOTIDE SEQUENCE [LARGE SCALE GENOMIC DNA]</scope>
    <source>
        <strain evidence="1 2">DSM 7029</strain>
    </source>
</reference>
<dbReference type="Proteomes" id="UP000035352">
    <property type="component" value="Chromosome"/>
</dbReference>
<organism evidence="1 2">
    <name type="scientific">Caldimonas brevitalea</name>
    <dbReference type="NCBI Taxonomy" id="413882"/>
    <lineage>
        <taxon>Bacteria</taxon>
        <taxon>Pseudomonadati</taxon>
        <taxon>Pseudomonadota</taxon>
        <taxon>Betaproteobacteria</taxon>
        <taxon>Burkholderiales</taxon>
        <taxon>Sphaerotilaceae</taxon>
        <taxon>Caldimonas</taxon>
    </lineage>
</organism>
<keyword evidence="2" id="KW-1185">Reference proteome</keyword>
<gene>
    <name evidence="1" type="ORF">AAW51_0690</name>
</gene>
<name>A0A0G3BJ43_9BURK</name>
<dbReference type="RefSeq" id="WP_047193492.1">
    <property type="nucleotide sequence ID" value="NZ_CP011371.1"/>
</dbReference>
<dbReference type="AlphaFoldDB" id="A0A0G3BJ43"/>
<sequence>MKASPFGWQPVALKSDYVFPGERVFQRPGEAEGLLFWCVLVPHQNLEQFTFDIGWSRLGRFPELTMRPSLQRPLEAFGLPEYFGRLGEVSSGQDLWWEVEPFRAPRGLADLEKMVQPIPAETARARVTPVAERALDVLERVGVPYLLEAEARGA</sequence>
<accession>A0A0G3BJ43</accession>